<organism evidence="4 5">
    <name type="scientific">Pneumocystis carinii (strain B80)</name>
    <name type="common">Rat pneumocystis pneumonia agent</name>
    <name type="synonym">Pneumocystis carinii f. sp. carinii</name>
    <dbReference type="NCBI Taxonomy" id="1408658"/>
    <lineage>
        <taxon>Eukaryota</taxon>
        <taxon>Fungi</taxon>
        <taxon>Dikarya</taxon>
        <taxon>Ascomycota</taxon>
        <taxon>Taphrinomycotina</taxon>
        <taxon>Pneumocystomycetes</taxon>
        <taxon>Pneumocystaceae</taxon>
        <taxon>Pneumocystis</taxon>
    </lineage>
</organism>
<keyword evidence="5" id="KW-1185">Reference proteome</keyword>
<evidence type="ECO:0000256" key="1">
    <source>
        <dbReference type="SAM" id="Coils"/>
    </source>
</evidence>
<gene>
    <name evidence="4" type="ORF">T552_02429</name>
</gene>
<dbReference type="VEuPathDB" id="FungiDB:T552_02429"/>
<keyword evidence="2" id="KW-0472">Membrane</keyword>
<name>A0A0W4ZEY1_PNEC8</name>
<dbReference type="GeneID" id="28937174"/>
<keyword evidence="1" id="KW-0175">Coiled coil</keyword>
<feature type="coiled-coil region" evidence="1">
    <location>
        <begin position="341"/>
        <end position="375"/>
    </location>
</feature>
<evidence type="ECO:0000313" key="4">
    <source>
        <dbReference type="EMBL" id="KTW26940.1"/>
    </source>
</evidence>
<evidence type="ECO:0008006" key="6">
    <source>
        <dbReference type="Google" id="ProtNLM"/>
    </source>
</evidence>
<sequence>MRKTIFSVLFIGFSYVISKNIASGSLDISFDADDAFLYLLKGNTAKNNCEKVLKEYCSLLKNYDDNFNELCNNNNICDKLGNNDYLKEKCKVLEKLETGFSDNCDNLLAKCFFLESSCPNVASQCSTIRDVCYGRTYEEFADRLILRLVHNSFGDSFGCQSKIQEYCPSLASKTPELLLKCLNTKETCEKLTSFADNICISLKDAVTKVNGNHSLLNKTCSLLLEECHYYLLGCKPKHPELDSLCQNLKQSCGDVGIVFSLPSAFNPIEPSLSILTRLGADNLILRAEESGIEFIDNFSYHNIDFFLALLTEGIDGGTTEDKCKNALNQKCSSISHLSDHLTEFCKKKDDYNNKCKALEENLTKIIKQLKESYQENFKKKDQNNDGTNLAIPWTSLPALSKNNCNFFLTQLACHKKTRNNYNKTLLQNILEGHLNIASHSTSSCVTRLRTECKISKLYTRETFEICFDLKKTCRNIVNFIKGKCEDLLGNLNTYLEYPDNSNCDLLESQCSSLALHCPFIARRCYIFSDNCDKYKKSVELKYVLSSQGGYSIGSMNTCLRSLNDKCGKLVNQCNIMYVDQGRSRSHTCKVIVSFVWTNCLKFLQNFRSSGILKEQYSITSDECFLWRSYCNMLVNSCIGGLKSSCSNLNEKCKKFFELETFQTALYNDLGKFKDENECVTLLSNYCKKPKNQSLNDLCKEYSEENAQKKLCQEFVSRLTKQCSVLSDELRRINVSLTKSISLVSDKLILKGTTFMVELSIKIKTECDRLLNQCDILDSCDNIKKSCEHIKTLCEKFKEFDLSSGLVTITVTSMDIHTHTHTEVMKVTNIVTDSKSTTQATTLRNAAIRSNTVSNWPVLYLSTIIAIFVLVFS</sequence>
<dbReference type="OrthoDB" id="10470497at2759"/>
<dbReference type="AlphaFoldDB" id="A0A0W4ZEY1"/>
<keyword evidence="2" id="KW-1133">Transmembrane helix</keyword>
<evidence type="ECO:0000256" key="2">
    <source>
        <dbReference type="SAM" id="Phobius"/>
    </source>
</evidence>
<dbReference type="Pfam" id="PF02349">
    <property type="entry name" value="MSG"/>
    <property type="match status" value="4"/>
</dbReference>
<feature type="transmembrane region" description="Helical" evidence="2">
    <location>
        <begin position="852"/>
        <end position="871"/>
    </location>
</feature>
<dbReference type="RefSeq" id="XP_018225131.1">
    <property type="nucleotide sequence ID" value="XM_018370971.1"/>
</dbReference>
<reference evidence="5" key="1">
    <citation type="journal article" date="2016" name="Nat. Commun.">
        <title>Genome analysis of three Pneumocystis species reveals adaptation mechanisms to life exclusively in mammalian hosts.</title>
        <authorList>
            <person name="Ma L."/>
            <person name="Chen Z."/>
            <person name="Huang D.W."/>
            <person name="Kutty G."/>
            <person name="Ishihara M."/>
            <person name="Wang H."/>
            <person name="Abouelleil A."/>
            <person name="Bishop L."/>
            <person name="Davey E."/>
            <person name="Deng R."/>
            <person name="Deng X."/>
            <person name="Fan L."/>
            <person name="Fantoni G."/>
            <person name="Fitzgerald M."/>
            <person name="Gogineni E."/>
            <person name="Goldberg J.M."/>
            <person name="Handley G."/>
            <person name="Hu X."/>
            <person name="Huber C."/>
            <person name="Jiao X."/>
            <person name="Jones K."/>
            <person name="Levin J.Z."/>
            <person name="Liu Y."/>
            <person name="Macdonald P."/>
            <person name="Melnikov A."/>
            <person name="Raley C."/>
            <person name="Sassi M."/>
            <person name="Sherman B.T."/>
            <person name="Song X."/>
            <person name="Sykes S."/>
            <person name="Tran B."/>
            <person name="Walsh L."/>
            <person name="Xia Y."/>
            <person name="Yang J."/>
            <person name="Young S."/>
            <person name="Zeng Q."/>
            <person name="Zheng X."/>
            <person name="Stephens R."/>
            <person name="Nusbaum C."/>
            <person name="Birren B.W."/>
            <person name="Azadi P."/>
            <person name="Lempicki R.A."/>
            <person name="Cuomo C.A."/>
            <person name="Kovacs J.A."/>
        </authorList>
    </citation>
    <scope>NUCLEOTIDE SEQUENCE [LARGE SCALE GENOMIC DNA]</scope>
    <source>
        <strain evidence="5">B80</strain>
    </source>
</reference>
<evidence type="ECO:0000313" key="5">
    <source>
        <dbReference type="Proteomes" id="UP000054454"/>
    </source>
</evidence>
<keyword evidence="3" id="KW-0732">Signal</keyword>
<keyword evidence="2" id="KW-0812">Transmembrane</keyword>
<protein>
    <recommendedName>
        <fullName evidence="6">Major surface glycoprotein 2 C-terminal domain-containing protein</fullName>
    </recommendedName>
</protein>
<dbReference type="InterPro" id="IPR003330">
    <property type="entry name" value="MSG"/>
</dbReference>
<feature type="chain" id="PRO_5006933787" description="Major surface glycoprotein 2 C-terminal domain-containing protein" evidence="3">
    <location>
        <begin position="19"/>
        <end position="872"/>
    </location>
</feature>
<accession>A0A0W4ZEY1</accession>
<feature type="signal peptide" evidence="3">
    <location>
        <begin position="1"/>
        <end position="18"/>
    </location>
</feature>
<proteinExistence type="predicted"/>
<comment type="caution">
    <text evidence="4">The sequence shown here is derived from an EMBL/GenBank/DDBJ whole genome shotgun (WGS) entry which is preliminary data.</text>
</comment>
<evidence type="ECO:0000256" key="3">
    <source>
        <dbReference type="SAM" id="SignalP"/>
    </source>
</evidence>
<dbReference type="Proteomes" id="UP000054454">
    <property type="component" value="Unassembled WGS sequence"/>
</dbReference>
<dbReference type="EMBL" id="LFVZ01000011">
    <property type="protein sequence ID" value="KTW26940.1"/>
    <property type="molecule type" value="Genomic_DNA"/>
</dbReference>